<gene>
    <name evidence="1" type="ORF">CFP56_039453</name>
</gene>
<protein>
    <submittedName>
        <fullName evidence="1">Uncharacterized protein</fullName>
    </submittedName>
</protein>
<dbReference type="AlphaFoldDB" id="A0AAW0J0G7"/>
<evidence type="ECO:0000313" key="1">
    <source>
        <dbReference type="EMBL" id="KAK7819973.1"/>
    </source>
</evidence>
<proteinExistence type="predicted"/>
<comment type="caution">
    <text evidence="1">The sequence shown here is derived from an EMBL/GenBank/DDBJ whole genome shotgun (WGS) entry which is preliminary data.</text>
</comment>
<keyword evidence="2" id="KW-1185">Reference proteome</keyword>
<reference evidence="1 2" key="1">
    <citation type="journal article" date="2018" name="Sci. Data">
        <title>The draft genome sequence of cork oak.</title>
        <authorList>
            <person name="Ramos A.M."/>
            <person name="Usie A."/>
            <person name="Barbosa P."/>
            <person name="Barros P.M."/>
            <person name="Capote T."/>
            <person name="Chaves I."/>
            <person name="Simoes F."/>
            <person name="Abreu I."/>
            <person name="Carrasquinho I."/>
            <person name="Faro C."/>
            <person name="Guimaraes J.B."/>
            <person name="Mendonca D."/>
            <person name="Nobrega F."/>
            <person name="Rodrigues L."/>
            <person name="Saibo N.J.M."/>
            <person name="Varela M.C."/>
            <person name="Egas C."/>
            <person name="Matos J."/>
            <person name="Miguel C.M."/>
            <person name="Oliveira M.M."/>
            <person name="Ricardo C.P."/>
            <person name="Goncalves S."/>
        </authorList>
    </citation>
    <scope>NUCLEOTIDE SEQUENCE [LARGE SCALE GENOMIC DNA]</scope>
    <source>
        <strain evidence="2">cv. HL8</strain>
    </source>
</reference>
<organism evidence="1 2">
    <name type="scientific">Quercus suber</name>
    <name type="common">Cork oak</name>
    <dbReference type="NCBI Taxonomy" id="58331"/>
    <lineage>
        <taxon>Eukaryota</taxon>
        <taxon>Viridiplantae</taxon>
        <taxon>Streptophyta</taxon>
        <taxon>Embryophyta</taxon>
        <taxon>Tracheophyta</taxon>
        <taxon>Spermatophyta</taxon>
        <taxon>Magnoliopsida</taxon>
        <taxon>eudicotyledons</taxon>
        <taxon>Gunneridae</taxon>
        <taxon>Pentapetalae</taxon>
        <taxon>rosids</taxon>
        <taxon>fabids</taxon>
        <taxon>Fagales</taxon>
        <taxon>Fagaceae</taxon>
        <taxon>Quercus</taxon>
    </lineage>
</organism>
<accession>A0AAW0J0G7</accession>
<dbReference type="Proteomes" id="UP000237347">
    <property type="component" value="Unassembled WGS sequence"/>
</dbReference>
<dbReference type="EMBL" id="PKMF04000760">
    <property type="protein sequence ID" value="KAK7819973.1"/>
    <property type="molecule type" value="Genomic_DNA"/>
</dbReference>
<sequence>MVEKVPINCKIYKCSILFFPKTVTSIGQTDVGNSISMELPFGVIVNGWDLLYVHQHQRDLALEFV</sequence>
<name>A0AAW0J0G7_QUESU</name>
<evidence type="ECO:0000313" key="2">
    <source>
        <dbReference type="Proteomes" id="UP000237347"/>
    </source>
</evidence>